<dbReference type="HAMAP" id="MF_01805">
    <property type="entry name" value="ScpA"/>
    <property type="match status" value="1"/>
</dbReference>
<dbReference type="GO" id="GO:0007059">
    <property type="term" value="P:chromosome segregation"/>
    <property type="evidence" value="ECO:0007669"/>
    <property type="project" value="UniProtKB-UniRule"/>
</dbReference>
<gene>
    <name evidence="3" type="primary">scpA</name>
    <name evidence="4" type="ORF">BUW47_10900</name>
</gene>
<dbReference type="Proteomes" id="UP000185427">
    <property type="component" value="Chromosome"/>
</dbReference>
<dbReference type="RefSeq" id="WP_046025714.1">
    <property type="nucleotide sequence ID" value="NZ_CP017712.1"/>
</dbReference>
<evidence type="ECO:0000313" key="4">
    <source>
        <dbReference type="EMBL" id="APU46862.1"/>
    </source>
</evidence>
<comment type="subcellular location">
    <subcellularLocation>
        <location evidence="3">Cytoplasm</location>
    </subcellularLocation>
    <text evidence="3">Associated with two foci at the outer edges of the nucleoid region in young cells, and at four foci within both cell halves in older cells.</text>
</comment>
<organism evidence="4 5">
    <name type="scientific">Limosilactobacillus fermentum</name>
    <name type="common">Lactobacillus fermentum</name>
    <dbReference type="NCBI Taxonomy" id="1613"/>
    <lineage>
        <taxon>Bacteria</taxon>
        <taxon>Bacillati</taxon>
        <taxon>Bacillota</taxon>
        <taxon>Bacilli</taxon>
        <taxon>Lactobacillales</taxon>
        <taxon>Lactobacillaceae</taxon>
        <taxon>Limosilactobacillus</taxon>
    </lineage>
</organism>
<proteinExistence type="inferred from homology"/>
<dbReference type="Gene3D" id="6.10.250.2410">
    <property type="match status" value="1"/>
</dbReference>
<protein>
    <recommendedName>
        <fullName evidence="2 3">Segregation and condensation protein A</fullName>
    </recommendedName>
</protein>
<dbReference type="PATRIC" id="fig|1613.32.peg.1144"/>
<dbReference type="Gene3D" id="1.10.10.580">
    <property type="entry name" value="Structural maintenance of chromosome 1. Chain E"/>
    <property type="match status" value="1"/>
</dbReference>
<keyword evidence="1 3" id="KW-0159">Chromosome partition</keyword>
<dbReference type="AlphaFoldDB" id="A0A0F4HC90"/>
<evidence type="ECO:0000256" key="2">
    <source>
        <dbReference type="ARBA" id="ARBA00044777"/>
    </source>
</evidence>
<dbReference type="Pfam" id="PF02616">
    <property type="entry name" value="SMC_ScpA"/>
    <property type="match status" value="1"/>
</dbReference>
<keyword evidence="3" id="KW-0131">Cell cycle</keyword>
<evidence type="ECO:0000256" key="1">
    <source>
        <dbReference type="ARBA" id="ARBA00022829"/>
    </source>
</evidence>
<dbReference type="EMBL" id="CP019030">
    <property type="protein sequence ID" value="APU46862.1"/>
    <property type="molecule type" value="Genomic_DNA"/>
</dbReference>
<sequence>MAEQELARLVGQPTLVLGDFEGPLDLLLHLIKKAEVDIYDIPIAKITNQYVEFLHQQEQNQLNIAGEYFVMAATLMSIKSAMLLPSPPVVEDELPPEEEDPRAELVAQLLEYQRYKKAAAALKDKEEYRQREYTREAMAVPKNLVETRFAPGVGIEELQRAFEDVVKRHHFHEPITQTVDPDPVTVAERIKHVITVVTKPTRFEDLFENDWTKDSLVTTFLAVLDLTKHQVIALAQSERFGPLIVMPGPRNEEYRNGEYRTN</sequence>
<dbReference type="OrthoDB" id="9811016at2"/>
<dbReference type="GO" id="GO:0006260">
    <property type="term" value="P:DNA replication"/>
    <property type="evidence" value="ECO:0007669"/>
    <property type="project" value="UniProtKB-UniRule"/>
</dbReference>
<evidence type="ECO:0000313" key="5">
    <source>
        <dbReference type="Proteomes" id="UP000185427"/>
    </source>
</evidence>
<dbReference type="PANTHER" id="PTHR33969:SF2">
    <property type="entry name" value="SEGREGATION AND CONDENSATION PROTEIN A"/>
    <property type="match status" value="1"/>
</dbReference>
<dbReference type="GO" id="GO:0005737">
    <property type="term" value="C:cytoplasm"/>
    <property type="evidence" value="ECO:0007669"/>
    <property type="project" value="UniProtKB-SubCell"/>
</dbReference>
<comment type="subunit">
    <text evidence="3">Component of a cohesin-like complex composed of ScpA, ScpB and the Smc homodimer, in which ScpA and ScpB bind to the head domain of Smc. The presence of the three proteins is required for the association of the complex with DNA.</text>
</comment>
<comment type="similarity">
    <text evidence="3">Belongs to the ScpA family.</text>
</comment>
<comment type="function">
    <text evidence="3">Participates in chromosomal partition during cell division. May act via the formation of a condensin-like complex containing Smc and ScpB that pull DNA away from mid-cell into both cell halves.</text>
</comment>
<dbReference type="GO" id="GO:0051301">
    <property type="term" value="P:cell division"/>
    <property type="evidence" value="ECO:0007669"/>
    <property type="project" value="UniProtKB-KW"/>
</dbReference>
<reference evidence="4 5" key="1">
    <citation type="submission" date="2016-12" db="EMBL/GenBank/DDBJ databases">
        <title>Complete Genome Sequence of Lactobacillus fermentum Strain SNUV175, a Probiotic for Treatment of Bacterial Vaginosis.</title>
        <authorList>
            <person name="Lee S."/>
            <person name="You H.J."/>
            <person name="Kwon B."/>
            <person name="Ko G."/>
        </authorList>
    </citation>
    <scope>NUCLEOTIDE SEQUENCE [LARGE SCALE GENOMIC DNA]</scope>
    <source>
        <strain evidence="4 5">SNUV175</strain>
    </source>
</reference>
<name>A0A0F4HC90_LIMFE</name>
<keyword evidence="3" id="KW-0132">Cell division</keyword>
<dbReference type="InterPro" id="IPR003768">
    <property type="entry name" value="ScpA"/>
</dbReference>
<dbReference type="PANTHER" id="PTHR33969">
    <property type="entry name" value="SEGREGATION AND CONDENSATION PROTEIN A"/>
    <property type="match status" value="1"/>
</dbReference>
<accession>A0A0F4HC90</accession>
<dbReference type="InterPro" id="IPR023093">
    <property type="entry name" value="ScpA-like_C"/>
</dbReference>
<evidence type="ECO:0000256" key="3">
    <source>
        <dbReference type="HAMAP-Rule" id="MF_01805"/>
    </source>
</evidence>
<keyword evidence="3" id="KW-0963">Cytoplasm</keyword>